<sequence length="122" mass="13962">MSRHPPPHNKGNKSRQWNPSNMAEAITAARKREMGWLKASEIIQAPQETLRRIADEKYGTVEKAVDYEHGRPPVFSPEMKQQRVRYCLTVEANFFGLPGKDLRRMALQLAVKKISSILSMTL</sequence>
<dbReference type="STRING" id="407821.A0A087TQU3"/>
<dbReference type="EMBL" id="KK116341">
    <property type="protein sequence ID" value="KFM67482.1"/>
    <property type="molecule type" value="Genomic_DNA"/>
</dbReference>
<name>A0A087TQU3_STEMI</name>
<feature type="region of interest" description="Disordered" evidence="1">
    <location>
        <begin position="1"/>
        <end position="23"/>
    </location>
</feature>
<dbReference type="OrthoDB" id="8195605at2759"/>
<gene>
    <name evidence="2" type="ORF">X975_05850</name>
</gene>
<dbReference type="AlphaFoldDB" id="A0A087TQU3"/>
<keyword evidence="3" id="KW-1185">Reference proteome</keyword>
<protein>
    <submittedName>
        <fullName evidence="2">Uncharacterized protein</fullName>
    </submittedName>
</protein>
<reference evidence="2 3" key="1">
    <citation type="submission" date="2013-11" db="EMBL/GenBank/DDBJ databases">
        <title>Genome sequencing of Stegodyphus mimosarum.</title>
        <authorList>
            <person name="Bechsgaard J."/>
        </authorList>
    </citation>
    <scope>NUCLEOTIDE SEQUENCE [LARGE SCALE GENOMIC DNA]</scope>
</reference>
<evidence type="ECO:0000313" key="2">
    <source>
        <dbReference type="EMBL" id="KFM67482.1"/>
    </source>
</evidence>
<evidence type="ECO:0000256" key="1">
    <source>
        <dbReference type="SAM" id="MobiDB-lite"/>
    </source>
</evidence>
<feature type="compositionally biased region" description="Basic residues" evidence="1">
    <location>
        <begin position="1"/>
        <end position="13"/>
    </location>
</feature>
<proteinExistence type="predicted"/>
<accession>A0A087TQU3</accession>
<dbReference type="OMA" id="DLPRMAF"/>
<feature type="non-terminal residue" evidence="2">
    <location>
        <position position="122"/>
    </location>
</feature>
<organism evidence="2 3">
    <name type="scientific">Stegodyphus mimosarum</name>
    <name type="common">African social velvet spider</name>
    <dbReference type="NCBI Taxonomy" id="407821"/>
    <lineage>
        <taxon>Eukaryota</taxon>
        <taxon>Metazoa</taxon>
        <taxon>Ecdysozoa</taxon>
        <taxon>Arthropoda</taxon>
        <taxon>Chelicerata</taxon>
        <taxon>Arachnida</taxon>
        <taxon>Araneae</taxon>
        <taxon>Araneomorphae</taxon>
        <taxon>Entelegynae</taxon>
        <taxon>Eresoidea</taxon>
        <taxon>Eresidae</taxon>
        <taxon>Stegodyphus</taxon>
    </lineage>
</organism>
<evidence type="ECO:0000313" key="3">
    <source>
        <dbReference type="Proteomes" id="UP000054359"/>
    </source>
</evidence>
<dbReference type="Proteomes" id="UP000054359">
    <property type="component" value="Unassembled WGS sequence"/>
</dbReference>